<name>A0A8H5P8V5_9HYPO</name>
<evidence type="ECO:0000313" key="2">
    <source>
        <dbReference type="Proteomes" id="UP000544095"/>
    </source>
</evidence>
<organism evidence="1 2">
    <name type="scientific">Fusarium pseudoanthophilum</name>
    <dbReference type="NCBI Taxonomy" id="48495"/>
    <lineage>
        <taxon>Eukaryota</taxon>
        <taxon>Fungi</taxon>
        <taxon>Dikarya</taxon>
        <taxon>Ascomycota</taxon>
        <taxon>Pezizomycotina</taxon>
        <taxon>Sordariomycetes</taxon>
        <taxon>Hypocreomycetidae</taxon>
        <taxon>Hypocreales</taxon>
        <taxon>Nectriaceae</taxon>
        <taxon>Fusarium</taxon>
        <taxon>Fusarium fujikuroi species complex</taxon>
    </lineage>
</organism>
<proteinExistence type="predicted"/>
<accession>A0A8H5P8V5</accession>
<dbReference type="Proteomes" id="UP000544095">
    <property type="component" value="Unassembled WGS sequence"/>
</dbReference>
<gene>
    <name evidence="1" type="ORF">FPANT_5474</name>
</gene>
<dbReference type="AlphaFoldDB" id="A0A8H5P8V5"/>
<sequence>MGFETTKAGVRLDVLWMTSHNALSGLAAFARNTGCYPVIFQIVDLHVVREVARVVLLAVALGAWLPIVDLAAVDDGAGAAGASHTGPFLDDMWLWARAGLLRGSHDNAQVAASI</sequence>
<reference evidence="1 2" key="1">
    <citation type="submission" date="2020-05" db="EMBL/GenBank/DDBJ databases">
        <title>Identification and distribution of gene clusters putatively required for synthesis of sphingolipid metabolism inhibitors in phylogenetically diverse species of the filamentous fungus Fusarium.</title>
        <authorList>
            <person name="Kim H.-S."/>
            <person name="Busman M."/>
            <person name="Brown D.W."/>
            <person name="Divon H."/>
            <person name="Uhlig S."/>
            <person name="Proctor R.H."/>
        </authorList>
    </citation>
    <scope>NUCLEOTIDE SEQUENCE [LARGE SCALE GENOMIC DNA]</scope>
    <source>
        <strain evidence="1 2">NRRL 25211</strain>
    </source>
</reference>
<evidence type="ECO:0000313" key="1">
    <source>
        <dbReference type="EMBL" id="KAF5592168.1"/>
    </source>
</evidence>
<dbReference type="EMBL" id="JAAOAR010000263">
    <property type="protein sequence ID" value="KAF5592168.1"/>
    <property type="molecule type" value="Genomic_DNA"/>
</dbReference>
<protein>
    <submittedName>
        <fullName evidence="1">Uncharacterized protein</fullName>
    </submittedName>
</protein>
<keyword evidence="2" id="KW-1185">Reference proteome</keyword>
<comment type="caution">
    <text evidence="1">The sequence shown here is derived from an EMBL/GenBank/DDBJ whole genome shotgun (WGS) entry which is preliminary data.</text>
</comment>